<evidence type="ECO:0000256" key="1">
    <source>
        <dbReference type="SAM" id="MobiDB-lite"/>
    </source>
</evidence>
<dbReference type="OrthoDB" id="240531at2"/>
<feature type="compositionally biased region" description="Polar residues" evidence="1">
    <location>
        <begin position="451"/>
        <end position="465"/>
    </location>
</feature>
<keyword evidence="2" id="KW-1133">Transmembrane helix</keyword>
<evidence type="ECO:0000256" key="2">
    <source>
        <dbReference type="SAM" id="Phobius"/>
    </source>
</evidence>
<comment type="caution">
    <text evidence="3">The sequence shown here is derived from an EMBL/GenBank/DDBJ whole genome shotgun (WGS) entry which is preliminary data.</text>
</comment>
<dbReference type="AlphaFoldDB" id="A0A5C6DSD0"/>
<evidence type="ECO:0000313" key="4">
    <source>
        <dbReference type="Proteomes" id="UP000315471"/>
    </source>
</evidence>
<feature type="region of interest" description="Disordered" evidence="1">
    <location>
        <begin position="383"/>
        <end position="404"/>
    </location>
</feature>
<evidence type="ECO:0008006" key="5">
    <source>
        <dbReference type="Google" id="ProtNLM"/>
    </source>
</evidence>
<feature type="transmembrane region" description="Helical" evidence="2">
    <location>
        <begin position="33"/>
        <end position="51"/>
    </location>
</feature>
<feature type="region of interest" description="Disordered" evidence="1">
    <location>
        <begin position="444"/>
        <end position="465"/>
    </location>
</feature>
<accession>A0A5C6DSD0</accession>
<keyword evidence="2" id="KW-0812">Transmembrane</keyword>
<dbReference type="EMBL" id="SJPY01000007">
    <property type="protein sequence ID" value="TWU37689.1"/>
    <property type="molecule type" value="Genomic_DNA"/>
</dbReference>
<feature type="compositionally biased region" description="Polar residues" evidence="1">
    <location>
        <begin position="389"/>
        <end position="404"/>
    </location>
</feature>
<keyword evidence="4" id="KW-1185">Reference proteome</keyword>
<gene>
    <name evidence="3" type="ORF">Q31b_44780</name>
</gene>
<sequence length="465" mass="51825">MRIPSQFNEDSLYNRQPGHRIRRAESIQTNRRLIRLSLGLLLVVVVIRQVSKPEFYQPFFSDHQPAPKLVGPSHVSTAIDSSQKVAVEMDRALQTEADWIAAHIPLAEQPVWLAGCLRMKQQGESRQKNDVIDANMNRPESSWMAECFADPSAPIRQHERQGWIEFLNQFPLSVQSKRPETESTERNLRLETLIHALDQLAIGRVVDGGVWSGKDVDALYRFLAEAQYLAEAQNLAEAQYLAEARYTDPLAKRRSTQTDIGPLIGILPLLQQPEVYAGASVSFRGRVARCERQSTPEQSIASNAYGLTHYYRLWLRPLSGTDRPLLAIVPEVPKEVDAVGADNILSEGPPVMVAGRFLKRLAYRSAAGPDLAPVIVGRLVADPTDSERSSSPMTNASEANPTDQPQRLQFTSLFALVTSAFLVGSGLAAILFYRTNAQAKRSRQLRDTSMKDPSTFLNDLASRNE</sequence>
<name>A0A5C6DSD0_9BACT</name>
<protein>
    <recommendedName>
        <fullName evidence="5">Transmembrane protein</fullName>
    </recommendedName>
</protein>
<organism evidence="3 4">
    <name type="scientific">Novipirellula aureliae</name>
    <dbReference type="NCBI Taxonomy" id="2527966"/>
    <lineage>
        <taxon>Bacteria</taxon>
        <taxon>Pseudomonadati</taxon>
        <taxon>Planctomycetota</taxon>
        <taxon>Planctomycetia</taxon>
        <taxon>Pirellulales</taxon>
        <taxon>Pirellulaceae</taxon>
        <taxon>Novipirellula</taxon>
    </lineage>
</organism>
<feature type="transmembrane region" description="Helical" evidence="2">
    <location>
        <begin position="413"/>
        <end position="433"/>
    </location>
</feature>
<keyword evidence="2" id="KW-0472">Membrane</keyword>
<dbReference type="RefSeq" id="WP_146601645.1">
    <property type="nucleotide sequence ID" value="NZ_SJPY01000007.1"/>
</dbReference>
<evidence type="ECO:0000313" key="3">
    <source>
        <dbReference type="EMBL" id="TWU37689.1"/>
    </source>
</evidence>
<dbReference type="Proteomes" id="UP000315471">
    <property type="component" value="Unassembled WGS sequence"/>
</dbReference>
<reference evidence="3 4" key="1">
    <citation type="submission" date="2019-02" db="EMBL/GenBank/DDBJ databases">
        <title>Deep-cultivation of Planctomycetes and their phenomic and genomic characterization uncovers novel biology.</title>
        <authorList>
            <person name="Wiegand S."/>
            <person name="Jogler M."/>
            <person name="Boedeker C."/>
            <person name="Pinto D."/>
            <person name="Vollmers J."/>
            <person name="Rivas-Marin E."/>
            <person name="Kohn T."/>
            <person name="Peeters S.H."/>
            <person name="Heuer A."/>
            <person name="Rast P."/>
            <person name="Oberbeckmann S."/>
            <person name="Bunk B."/>
            <person name="Jeske O."/>
            <person name="Meyerdierks A."/>
            <person name="Storesund J.E."/>
            <person name="Kallscheuer N."/>
            <person name="Luecker S."/>
            <person name="Lage O.M."/>
            <person name="Pohl T."/>
            <person name="Merkel B.J."/>
            <person name="Hornburger P."/>
            <person name="Mueller R.-W."/>
            <person name="Bruemmer F."/>
            <person name="Labrenz M."/>
            <person name="Spormann A.M."/>
            <person name="Op Den Camp H."/>
            <person name="Overmann J."/>
            <person name="Amann R."/>
            <person name="Jetten M.S.M."/>
            <person name="Mascher T."/>
            <person name="Medema M.H."/>
            <person name="Devos D.P."/>
            <person name="Kaster A.-K."/>
            <person name="Ovreas L."/>
            <person name="Rohde M."/>
            <person name="Galperin M.Y."/>
            <person name="Jogler C."/>
        </authorList>
    </citation>
    <scope>NUCLEOTIDE SEQUENCE [LARGE SCALE GENOMIC DNA]</scope>
    <source>
        <strain evidence="3 4">Q31b</strain>
    </source>
</reference>
<proteinExistence type="predicted"/>